<dbReference type="RefSeq" id="WP_012805286.1">
    <property type="nucleotide sequence ID" value="NC_013173.1"/>
</dbReference>
<gene>
    <name evidence="1" type="ordered locus">Dbac_0071</name>
</gene>
<dbReference type="OrthoDB" id="9790372at2"/>
<organism evidence="1 2">
    <name type="scientific">Desulfomicrobium baculatum (strain DSM 4028 / VKM B-1378 / X)</name>
    <name type="common">Desulfovibrio baculatus</name>
    <dbReference type="NCBI Taxonomy" id="525897"/>
    <lineage>
        <taxon>Bacteria</taxon>
        <taxon>Pseudomonadati</taxon>
        <taxon>Thermodesulfobacteriota</taxon>
        <taxon>Desulfovibrionia</taxon>
        <taxon>Desulfovibrionales</taxon>
        <taxon>Desulfomicrobiaceae</taxon>
        <taxon>Desulfomicrobium</taxon>
    </lineage>
</organism>
<dbReference type="InterPro" id="IPR003772">
    <property type="entry name" value="YceD"/>
</dbReference>
<dbReference type="STRING" id="525897.Dbac_0071"/>
<evidence type="ECO:0000313" key="1">
    <source>
        <dbReference type="EMBL" id="ACU88201.1"/>
    </source>
</evidence>
<evidence type="ECO:0008006" key="3">
    <source>
        <dbReference type="Google" id="ProtNLM"/>
    </source>
</evidence>
<dbReference type="KEGG" id="dba:Dbac_0071"/>
<dbReference type="EMBL" id="CP001629">
    <property type="protein sequence ID" value="ACU88201.1"/>
    <property type="molecule type" value="Genomic_DNA"/>
</dbReference>
<dbReference type="PANTHER" id="PTHR34374">
    <property type="entry name" value="LARGE RIBOSOMAL RNA SUBUNIT ACCUMULATION PROTEIN YCED HOMOLOG 1, CHLOROPLASTIC"/>
    <property type="match status" value="1"/>
</dbReference>
<sequence length="176" mass="19925">MVEHWIGLTNLPAHGREFSFDDQDIWREFWKEFQYDMDIVTPFAAKLNIVPQQDGYLIQGHLGGTVKTVCHRCLEEAEVVIDHDFDAYEAHEDVDLLEDEPSHLRNVDTGWELDVAGLLWEEFLLALPEKILCADTCLGLCPQCGKNRNLESCACDNPGSQSPLARALQGLKIKTN</sequence>
<dbReference type="eggNOG" id="COG1399">
    <property type="taxonomic scope" value="Bacteria"/>
</dbReference>
<proteinExistence type="predicted"/>
<keyword evidence="2" id="KW-1185">Reference proteome</keyword>
<dbReference type="PANTHER" id="PTHR34374:SF1">
    <property type="entry name" value="LARGE RIBOSOMAL RNA SUBUNIT ACCUMULATION PROTEIN YCED HOMOLOG 1, CHLOROPLASTIC"/>
    <property type="match status" value="1"/>
</dbReference>
<reference evidence="1 2" key="1">
    <citation type="journal article" date="2009" name="Stand. Genomic Sci.">
        <title>Complete genome sequence of Desulfomicrobium baculatum type strain (X).</title>
        <authorList>
            <person name="Copeland A."/>
            <person name="Spring S."/>
            <person name="Goker M."/>
            <person name="Schneider S."/>
            <person name="Lapidus A."/>
            <person name="Del Rio T.G."/>
            <person name="Tice H."/>
            <person name="Cheng J.F."/>
            <person name="Chen F."/>
            <person name="Nolan M."/>
            <person name="Bruce D."/>
            <person name="Goodwin L."/>
            <person name="Pitluck S."/>
            <person name="Ivanova N."/>
            <person name="Mavrommatis K."/>
            <person name="Ovchinnikova G."/>
            <person name="Pati A."/>
            <person name="Chen A."/>
            <person name="Palaniappan K."/>
            <person name="Land M."/>
            <person name="Hauser L."/>
            <person name="Chang Y.J."/>
            <person name="Jeffries C.C."/>
            <person name="Meincke L."/>
            <person name="Sims D."/>
            <person name="Brettin T."/>
            <person name="Detter J.C."/>
            <person name="Han C."/>
            <person name="Chain P."/>
            <person name="Bristow J."/>
            <person name="Eisen J.A."/>
            <person name="Markowitz V."/>
            <person name="Hugenholtz P."/>
            <person name="Kyrpides N.C."/>
            <person name="Klenk H.P."/>
            <person name="Lucas S."/>
        </authorList>
    </citation>
    <scope>NUCLEOTIDE SEQUENCE [LARGE SCALE GENOMIC DNA]</scope>
    <source>
        <strain evidence="2">DSM 4028 / VKM B-1378 / X</strain>
    </source>
</reference>
<dbReference type="Proteomes" id="UP000002216">
    <property type="component" value="Chromosome"/>
</dbReference>
<accession>C7LSI7</accession>
<dbReference type="AlphaFoldDB" id="C7LSI7"/>
<dbReference type="Pfam" id="PF02620">
    <property type="entry name" value="YceD"/>
    <property type="match status" value="1"/>
</dbReference>
<protein>
    <recommendedName>
        <fullName evidence="3">DUF177 domain-containing protein</fullName>
    </recommendedName>
</protein>
<evidence type="ECO:0000313" key="2">
    <source>
        <dbReference type="Proteomes" id="UP000002216"/>
    </source>
</evidence>
<name>C7LSI7_DESBD</name>
<dbReference type="HOGENOM" id="CLU_100236_1_1_7"/>